<evidence type="ECO:0000313" key="2">
    <source>
        <dbReference type="EMBL" id="KAK5241131.1"/>
    </source>
</evidence>
<comment type="caution">
    <text evidence="2">The sequence shown here is derived from an EMBL/GenBank/DDBJ whole genome shotgun (WGS) entry which is preliminary data.</text>
</comment>
<proteinExistence type="predicted"/>
<dbReference type="SUPFAM" id="SSF51735">
    <property type="entry name" value="NAD(P)-binding Rossmann-fold domains"/>
    <property type="match status" value="1"/>
</dbReference>
<dbReference type="InterPro" id="IPR002347">
    <property type="entry name" value="SDR_fam"/>
</dbReference>
<gene>
    <name evidence="2" type="ORF">LTR16_009731</name>
</gene>
<dbReference type="Pfam" id="PF00106">
    <property type="entry name" value="adh_short"/>
    <property type="match status" value="1"/>
</dbReference>
<organism evidence="2 3">
    <name type="scientific">Cryomyces antarcticus</name>
    <dbReference type="NCBI Taxonomy" id="329879"/>
    <lineage>
        <taxon>Eukaryota</taxon>
        <taxon>Fungi</taxon>
        <taxon>Dikarya</taxon>
        <taxon>Ascomycota</taxon>
        <taxon>Pezizomycotina</taxon>
        <taxon>Dothideomycetes</taxon>
        <taxon>Dothideomycetes incertae sedis</taxon>
        <taxon>Cryomyces</taxon>
    </lineage>
</organism>
<protein>
    <submittedName>
        <fullName evidence="2">Uncharacterized protein</fullName>
    </submittedName>
</protein>
<dbReference type="InterPro" id="IPR036291">
    <property type="entry name" value="NAD(P)-bd_dom_sf"/>
</dbReference>
<accession>A0ABR0LTH7</accession>
<name>A0ABR0LTH7_9PEZI</name>
<reference evidence="2 3" key="1">
    <citation type="submission" date="2023-08" db="EMBL/GenBank/DDBJ databases">
        <title>Black Yeasts Isolated from many extreme environments.</title>
        <authorList>
            <person name="Coleine C."/>
            <person name="Stajich J.E."/>
            <person name="Selbmann L."/>
        </authorList>
    </citation>
    <scope>NUCLEOTIDE SEQUENCE [LARGE SCALE GENOMIC DNA]</scope>
    <source>
        <strain evidence="2 3">CCFEE 536</strain>
    </source>
</reference>
<feature type="region of interest" description="Disordered" evidence="1">
    <location>
        <begin position="55"/>
        <end position="75"/>
    </location>
</feature>
<dbReference type="Gene3D" id="3.40.50.720">
    <property type="entry name" value="NAD(P)-binding Rossmann-like Domain"/>
    <property type="match status" value="1"/>
</dbReference>
<sequence>MNVSSVLGYIPFSVINPVYNGTKAWVHFNTMNIRTQLAKAGANIKVVKIAPPTVSTDLHREREDPDVNTKDKNSSALSVEEFRDELVKGWKEDKEIIGAGSSQKLVDRWYGEFGPDYEKAADGK</sequence>
<keyword evidence="3" id="KW-1185">Reference proteome</keyword>
<evidence type="ECO:0000313" key="3">
    <source>
        <dbReference type="Proteomes" id="UP001357485"/>
    </source>
</evidence>
<dbReference type="Proteomes" id="UP001357485">
    <property type="component" value="Unassembled WGS sequence"/>
</dbReference>
<evidence type="ECO:0000256" key="1">
    <source>
        <dbReference type="SAM" id="MobiDB-lite"/>
    </source>
</evidence>
<feature type="compositionally biased region" description="Basic and acidic residues" evidence="1">
    <location>
        <begin position="57"/>
        <end position="73"/>
    </location>
</feature>
<dbReference type="EMBL" id="JAVRRA010010812">
    <property type="protein sequence ID" value="KAK5241131.1"/>
    <property type="molecule type" value="Genomic_DNA"/>
</dbReference>